<keyword evidence="2" id="KW-1185">Reference proteome</keyword>
<organism evidence="1 2">
    <name type="scientific">Parascardovia denticolens DSM 10105 = JCM 12538</name>
    <dbReference type="NCBI Taxonomy" id="864564"/>
    <lineage>
        <taxon>Bacteria</taxon>
        <taxon>Bacillati</taxon>
        <taxon>Actinomycetota</taxon>
        <taxon>Actinomycetes</taxon>
        <taxon>Bifidobacteriales</taxon>
        <taxon>Bifidobacteriaceae</taxon>
        <taxon>Parascardovia</taxon>
    </lineage>
</organism>
<reference evidence="1 2" key="1">
    <citation type="submission" date="2010-12" db="EMBL/GenBank/DDBJ databases">
        <authorList>
            <person name="Muzny D."/>
            <person name="Qin X."/>
            <person name="Buhay C."/>
            <person name="Dugan-Rocha S."/>
            <person name="Ding Y."/>
            <person name="Chen G."/>
            <person name="Hawes A."/>
            <person name="Holder M."/>
            <person name="Jhangiani S."/>
            <person name="Johnson A."/>
            <person name="Khan Z."/>
            <person name="Li Z."/>
            <person name="Liu W."/>
            <person name="Liu X."/>
            <person name="Perez L."/>
            <person name="Shen H."/>
            <person name="Wang Q."/>
            <person name="Watt J."/>
            <person name="Xi L."/>
            <person name="Xin Y."/>
            <person name="Zhou J."/>
            <person name="Deng J."/>
            <person name="Jiang H."/>
            <person name="Liu Y."/>
            <person name="Qu J."/>
            <person name="Song X.-Z."/>
            <person name="Zhang L."/>
            <person name="Villasana D."/>
            <person name="Johnson A."/>
            <person name="Liu J."/>
            <person name="Liyanage D."/>
            <person name="Lorensuhewa L."/>
            <person name="Robinson T."/>
            <person name="Song A."/>
            <person name="Song B.-B."/>
            <person name="Dinh H."/>
            <person name="Thornton R."/>
            <person name="Coyle M."/>
            <person name="Francisco L."/>
            <person name="Jackson L."/>
            <person name="Javaid M."/>
            <person name="Korchina V."/>
            <person name="Kovar C."/>
            <person name="Mata R."/>
            <person name="Mathew T."/>
            <person name="Ngo R."/>
            <person name="Nguyen L."/>
            <person name="Nguyen N."/>
            <person name="Okwuonu G."/>
            <person name="Ongeri F."/>
            <person name="Pham C."/>
            <person name="Simmons D."/>
            <person name="Wilczek-Boney K."/>
            <person name="Hale W."/>
            <person name="Jakkamsetti A."/>
            <person name="Pham P."/>
            <person name="Ruth R."/>
            <person name="San Lucas F."/>
            <person name="Warren J."/>
            <person name="Zhang J."/>
            <person name="Zhao Z."/>
            <person name="Zhou C."/>
            <person name="Zhu D."/>
            <person name="Lee S."/>
            <person name="Bess C."/>
            <person name="Blankenburg K."/>
            <person name="Forbes L."/>
            <person name="Fu Q."/>
            <person name="Gubbala S."/>
            <person name="Hirani K."/>
            <person name="Jayaseelan J.C."/>
            <person name="Lara F."/>
            <person name="Munidasa M."/>
            <person name="Palculict T."/>
            <person name="Patil S."/>
            <person name="Pu L.-L."/>
            <person name="Saada N."/>
            <person name="Tang L."/>
            <person name="Weissenberger G."/>
            <person name="Zhu Y."/>
            <person name="Hemphill L."/>
            <person name="Shang Y."/>
            <person name="Youmans B."/>
            <person name="Ayvaz T."/>
            <person name="Ross M."/>
            <person name="Santibanez J."/>
            <person name="Aqrawi P."/>
            <person name="Gross S."/>
            <person name="Joshi V."/>
            <person name="Fowler G."/>
            <person name="Nazareth L."/>
            <person name="Reid J."/>
            <person name="Worley K."/>
            <person name="Petrosino J."/>
            <person name="Highlander S."/>
            <person name="Gibbs R."/>
        </authorList>
    </citation>
    <scope>NUCLEOTIDE SEQUENCE [LARGE SCALE GENOMIC DNA]</scope>
    <source>
        <strain evidence="1 2">DSM 10105</strain>
    </source>
</reference>
<dbReference type="KEGG" id="pdo:PSDT_0769"/>
<gene>
    <name evidence="1" type="ORF">HMPREF0620_0866</name>
</gene>
<proteinExistence type="predicted"/>
<accession>E6JYN4</accession>
<dbReference type="HOGENOM" id="CLU_2791585_0_0_11"/>
<sequence>MADEKNPLESVADAVKDAASKVDVSELTEKAGHLADQAKDALKNVDVDGIAQKAKDVLPDQADKVIDDLSEKLK</sequence>
<name>E6JYN4_PARDN</name>
<dbReference type="RefSeq" id="WP_006289254.1">
    <property type="nucleotide sequence ID" value="NZ_AP012333.1"/>
</dbReference>
<protein>
    <submittedName>
        <fullName evidence="1">Uncharacterized protein</fullName>
    </submittedName>
</protein>
<dbReference type="PATRIC" id="fig|864564.6.peg.847"/>
<dbReference type="Proteomes" id="UP000004946">
    <property type="component" value="Chromosome"/>
</dbReference>
<dbReference type="AlphaFoldDB" id="E6JYN4"/>
<evidence type="ECO:0000313" key="1">
    <source>
        <dbReference type="EMBL" id="EFT83861.1"/>
    </source>
</evidence>
<comment type="caution">
    <text evidence="1">The sequence shown here is derived from an EMBL/GenBank/DDBJ whole genome shotgun (WGS) entry which is preliminary data.</text>
</comment>
<evidence type="ECO:0000313" key="2">
    <source>
        <dbReference type="Proteomes" id="UP000004946"/>
    </source>
</evidence>
<dbReference type="EMBL" id="AEON01000001">
    <property type="protein sequence ID" value="EFT83861.1"/>
    <property type="molecule type" value="Genomic_DNA"/>
</dbReference>
<dbReference type="eggNOG" id="ENOG50327X4">
    <property type="taxonomic scope" value="Bacteria"/>
</dbReference>